<accession>A0A4Y7X2M2</accession>
<keyword evidence="1" id="KW-1133">Transmembrane helix</keyword>
<comment type="caution">
    <text evidence="2">The sequence shown here is derived from an EMBL/GenBank/DDBJ whole genome shotgun (WGS) entry which is preliminary data.</text>
</comment>
<dbReference type="Pfam" id="PF14007">
    <property type="entry name" value="YtpI"/>
    <property type="match status" value="1"/>
</dbReference>
<proteinExistence type="predicted"/>
<gene>
    <name evidence="2" type="ORF">AMD02_03920</name>
</gene>
<dbReference type="PATRIC" id="fig|136160.3.peg.1043"/>
<feature type="transmembrane region" description="Helical" evidence="1">
    <location>
        <begin position="39"/>
        <end position="57"/>
    </location>
</feature>
<dbReference type="AlphaFoldDB" id="A0A0M0KH20"/>
<protein>
    <recommendedName>
        <fullName evidence="3">YtpI-like protein</fullName>
    </recommendedName>
</protein>
<evidence type="ECO:0008006" key="3">
    <source>
        <dbReference type="Google" id="ProtNLM"/>
    </source>
</evidence>
<evidence type="ECO:0000256" key="1">
    <source>
        <dbReference type="SAM" id="Phobius"/>
    </source>
</evidence>
<dbReference type="EMBL" id="LILD01000001">
    <property type="protein sequence ID" value="KOO38099.1"/>
    <property type="molecule type" value="Genomic_DNA"/>
</dbReference>
<feature type="transmembrane region" description="Helical" evidence="1">
    <location>
        <begin position="64"/>
        <end position="82"/>
    </location>
</feature>
<accession>A0A0M0KH20</accession>
<sequence>MAVLFTALVFISIGLFLYFKIKAWRTPESLLKRIHESKASIASGVFLTAFGINLLVGLRGTVDLIVGLVFVGFGGFILYHGIRAYQHYVPQLKNQ</sequence>
<dbReference type="GeneID" id="87598694"/>
<dbReference type="RefSeq" id="WP_010899317.1">
    <property type="nucleotide sequence ID" value="NZ_CP040441.1"/>
</dbReference>
<dbReference type="OMA" id="GYKAYKH"/>
<reference evidence="2" key="1">
    <citation type="submission" date="2015-08" db="EMBL/GenBank/DDBJ databases">
        <title>Complete DNA Sequence of Pseudomonas syringae pv. actinidiae, the Causal Agent of Kiwifruit Canker Disease.</title>
        <authorList>
            <person name="Rikkerink E.H.A."/>
            <person name="Fineran P.C."/>
        </authorList>
    </citation>
    <scope>NUCLEOTIDE SEQUENCE</scope>
    <source>
        <strain evidence="2">DSM 13666</strain>
    </source>
</reference>
<dbReference type="InterPro" id="IPR025618">
    <property type="entry name" value="YtpI"/>
</dbReference>
<evidence type="ECO:0000313" key="2">
    <source>
        <dbReference type="EMBL" id="KOO38099.1"/>
    </source>
</evidence>
<name>A0A0M0KH20_ALKHA</name>
<keyword evidence="1" id="KW-0812">Transmembrane</keyword>
<organism evidence="2">
    <name type="scientific">Halalkalibacterium halodurans</name>
    <name type="common">Bacillus halodurans</name>
    <dbReference type="NCBI Taxonomy" id="86665"/>
    <lineage>
        <taxon>Bacteria</taxon>
        <taxon>Bacillati</taxon>
        <taxon>Bacillota</taxon>
        <taxon>Bacilli</taxon>
        <taxon>Bacillales</taxon>
        <taxon>Bacillaceae</taxon>
        <taxon>Halalkalibacterium (ex Joshi et al. 2022)</taxon>
    </lineage>
</organism>
<keyword evidence="1" id="KW-0472">Membrane</keyword>